<evidence type="ECO:0000256" key="4">
    <source>
        <dbReference type="PROSITE-ProRule" id="PRU00335"/>
    </source>
</evidence>
<keyword evidence="7" id="KW-1185">Reference proteome</keyword>
<dbReference type="PANTHER" id="PTHR30055:SF234">
    <property type="entry name" value="HTH-TYPE TRANSCRIPTIONAL REGULATOR BETI"/>
    <property type="match status" value="1"/>
</dbReference>
<dbReference type="Proteomes" id="UP000023067">
    <property type="component" value="Unassembled WGS sequence"/>
</dbReference>
<dbReference type="PANTHER" id="PTHR30055">
    <property type="entry name" value="HTH-TYPE TRANSCRIPTIONAL REGULATOR RUTR"/>
    <property type="match status" value="1"/>
</dbReference>
<comment type="caution">
    <text evidence="6">The sequence shown here is derived from an EMBL/GenBank/DDBJ whole genome shotgun (WGS) entry which is preliminary data.</text>
</comment>
<name>Z9JRP8_9MICO</name>
<dbReference type="eggNOG" id="COG1309">
    <property type="taxonomic scope" value="Bacteria"/>
</dbReference>
<dbReference type="EMBL" id="JDYK01000009">
    <property type="protein sequence ID" value="EWS81020.1"/>
    <property type="molecule type" value="Genomic_DNA"/>
</dbReference>
<dbReference type="RefSeq" id="WP_038372525.1">
    <property type="nucleotide sequence ID" value="NZ_BAAAOW010000002.1"/>
</dbReference>
<dbReference type="GO" id="GO:0000976">
    <property type="term" value="F:transcription cis-regulatory region binding"/>
    <property type="evidence" value="ECO:0007669"/>
    <property type="project" value="TreeGrafter"/>
</dbReference>
<dbReference type="STRING" id="396014.BF93_17680"/>
<evidence type="ECO:0000256" key="1">
    <source>
        <dbReference type="ARBA" id="ARBA00023015"/>
    </source>
</evidence>
<dbReference type="OrthoDB" id="4709704at2"/>
<evidence type="ECO:0000313" key="7">
    <source>
        <dbReference type="Proteomes" id="UP000023067"/>
    </source>
</evidence>
<dbReference type="InterPro" id="IPR001647">
    <property type="entry name" value="HTH_TetR"/>
</dbReference>
<reference evidence="6 7" key="1">
    <citation type="submission" date="2014-02" db="EMBL/GenBank/DDBJ databases">
        <title>Genome sequence of Brachybacterium phenoliresistens strain W13A50.</title>
        <authorList>
            <person name="Wang X."/>
        </authorList>
    </citation>
    <scope>NUCLEOTIDE SEQUENCE [LARGE SCALE GENOMIC DNA]</scope>
    <source>
        <strain evidence="6 7">W13A50</strain>
    </source>
</reference>
<proteinExistence type="predicted"/>
<organism evidence="6 7">
    <name type="scientific">Brachybacterium phenoliresistens</name>
    <dbReference type="NCBI Taxonomy" id="396014"/>
    <lineage>
        <taxon>Bacteria</taxon>
        <taxon>Bacillati</taxon>
        <taxon>Actinomycetota</taxon>
        <taxon>Actinomycetes</taxon>
        <taxon>Micrococcales</taxon>
        <taxon>Dermabacteraceae</taxon>
        <taxon>Brachybacterium</taxon>
    </lineage>
</organism>
<dbReference type="HOGENOM" id="CLU_083240_0_0_11"/>
<evidence type="ECO:0000256" key="2">
    <source>
        <dbReference type="ARBA" id="ARBA00023125"/>
    </source>
</evidence>
<dbReference type="GO" id="GO:0003700">
    <property type="term" value="F:DNA-binding transcription factor activity"/>
    <property type="evidence" value="ECO:0007669"/>
    <property type="project" value="TreeGrafter"/>
</dbReference>
<protein>
    <submittedName>
        <fullName evidence="6">TetR family transcriptional regulator</fullName>
    </submittedName>
</protein>
<dbReference type="Pfam" id="PF00440">
    <property type="entry name" value="TetR_N"/>
    <property type="match status" value="1"/>
</dbReference>
<sequence length="205" mass="22930">MPKIIGGSLEEHRERTREKIFSALEELLERDAFERITFSRIATAAQVGRTAMYNHFPDKEALLVEYAMHQTAGFVDALRDDLSRIDSPPEAIRVYVRRQLELHITFHMPRQGKGATLDPDTAKRLREHVVVIENVLRTILRDGMDRGDFRGDLDIDATVRILNSLLVSQAGARRLDDSALEDFILSGLGAVPGAAGLAEPQDRSA</sequence>
<dbReference type="SUPFAM" id="SSF48498">
    <property type="entry name" value="Tetracyclin repressor-like, C-terminal domain"/>
    <property type="match status" value="1"/>
</dbReference>
<dbReference type="PRINTS" id="PR00455">
    <property type="entry name" value="HTHTETR"/>
</dbReference>
<feature type="DNA-binding region" description="H-T-H motif" evidence="4">
    <location>
        <begin position="37"/>
        <end position="56"/>
    </location>
</feature>
<keyword evidence="3" id="KW-0804">Transcription</keyword>
<dbReference type="PATRIC" id="fig|396014.3.peg.1878"/>
<accession>Z9JRP8</accession>
<evidence type="ECO:0000313" key="6">
    <source>
        <dbReference type="EMBL" id="EWS81020.1"/>
    </source>
</evidence>
<gene>
    <name evidence="6" type="ORF">BF93_17680</name>
</gene>
<evidence type="ECO:0000256" key="3">
    <source>
        <dbReference type="ARBA" id="ARBA00023163"/>
    </source>
</evidence>
<dbReference type="SUPFAM" id="SSF46689">
    <property type="entry name" value="Homeodomain-like"/>
    <property type="match status" value="1"/>
</dbReference>
<dbReference type="InterPro" id="IPR050109">
    <property type="entry name" value="HTH-type_TetR-like_transc_reg"/>
</dbReference>
<dbReference type="AlphaFoldDB" id="Z9JRP8"/>
<evidence type="ECO:0000259" key="5">
    <source>
        <dbReference type="PROSITE" id="PS50977"/>
    </source>
</evidence>
<dbReference type="Gene3D" id="1.10.357.10">
    <property type="entry name" value="Tetracycline Repressor, domain 2"/>
    <property type="match status" value="1"/>
</dbReference>
<dbReference type="PROSITE" id="PS50977">
    <property type="entry name" value="HTH_TETR_2"/>
    <property type="match status" value="1"/>
</dbReference>
<dbReference type="InterPro" id="IPR009057">
    <property type="entry name" value="Homeodomain-like_sf"/>
</dbReference>
<dbReference type="InterPro" id="IPR036271">
    <property type="entry name" value="Tet_transcr_reg_TetR-rel_C_sf"/>
</dbReference>
<keyword evidence="2 4" id="KW-0238">DNA-binding</keyword>
<keyword evidence="1" id="KW-0805">Transcription regulation</keyword>
<feature type="domain" description="HTH tetR-type" evidence="5">
    <location>
        <begin position="14"/>
        <end position="74"/>
    </location>
</feature>